<dbReference type="HOGENOM" id="CLU_051989_4_1_10"/>
<dbReference type="AlphaFoldDB" id="A0A0D5YQH5"/>
<dbReference type="SUPFAM" id="SSF52266">
    <property type="entry name" value="SGNH hydrolase"/>
    <property type="match status" value="1"/>
</dbReference>
<dbReference type="PANTHER" id="PTHR30383">
    <property type="entry name" value="THIOESTERASE 1/PROTEASE 1/LYSOPHOSPHOLIPASE L1"/>
    <property type="match status" value="1"/>
</dbReference>
<evidence type="ECO:0000313" key="2">
    <source>
        <dbReference type="EMBL" id="AKA34096.1"/>
    </source>
</evidence>
<keyword evidence="3" id="KW-1185">Reference proteome</keyword>
<dbReference type="KEGG" id="mlt:VC82_415"/>
<dbReference type="OrthoDB" id="9790057at2"/>
<name>A0A0D5YQH5_9FLAO</name>
<dbReference type="Pfam" id="PF13472">
    <property type="entry name" value="Lipase_GDSL_2"/>
    <property type="match status" value="1"/>
</dbReference>
<organism evidence="2 3">
    <name type="scientific">Flagellimonas lutaonensis</name>
    <dbReference type="NCBI Taxonomy" id="516051"/>
    <lineage>
        <taxon>Bacteria</taxon>
        <taxon>Pseudomonadati</taxon>
        <taxon>Bacteroidota</taxon>
        <taxon>Flavobacteriia</taxon>
        <taxon>Flavobacteriales</taxon>
        <taxon>Flavobacteriaceae</taxon>
        <taxon>Flagellimonas</taxon>
    </lineage>
</organism>
<dbReference type="EMBL" id="CP011071">
    <property type="protein sequence ID" value="AKA34096.1"/>
    <property type="molecule type" value="Genomic_DNA"/>
</dbReference>
<dbReference type="Gene3D" id="3.40.50.1110">
    <property type="entry name" value="SGNH hydrolase"/>
    <property type="match status" value="1"/>
</dbReference>
<dbReference type="GO" id="GO:0004622">
    <property type="term" value="F:phosphatidylcholine lysophospholipase activity"/>
    <property type="evidence" value="ECO:0007669"/>
    <property type="project" value="TreeGrafter"/>
</dbReference>
<dbReference type="InterPro" id="IPR036514">
    <property type="entry name" value="SGNH_hydro_sf"/>
</dbReference>
<reference evidence="2 3" key="1">
    <citation type="submission" date="2015-03" db="EMBL/GenBank/DDBJ databases">
        <title>Complete genome sequence of Muricauda lutaonensis CC-HSB-11T, isolated from a coastal hot spring.</title>
        <authorList>
            <person name="Kim K.M."/>
        </authorList>
    </citation>
    <scope>NUCLEOTIDE SEQUENCE [LARGE SCALE GENOMIC DNA]</scope>
    <source>
        <strain evidence="2 3">CC-HSB-11</strain>
    </source>
</reference>
<sequence>MGQFVWLLLFAFVSMGAQQNESFRDEVLAIEKKYDTLWDASRPTIVFTGSSSIRLWHDLEERFPQYQIINSGFGGSQAYDLLVHLDRLVLKYRPKKVFIYEGDNDISFKKKPRKIVETFKTIAHKIHAKDPTTQIVLISPKPSIARWRLRRRYKRLNRKLKKWAETNPNLNFVDVWGIMLNNRKVNKDLFVEDGLHMNTLGYELWYKALKDHVTIEKTEKNYYYLKE</sequence>
<accession>A0A0D5YQH5</accession>
<dbReference type="InterPro" id="IPR051532">
    <property type="entry name" value="Ester_Hydrolysis_Enzymes"/>
</dbReference>
<proteinExistence type="predicted"/>
<evidence type="ECO:0000259" key="1">
    <source>
        <dbReference type="Pfam" id="PF13472"/>
    </source>
</evidence>
<dbReference type="PANTHER" id="PTHR30383:SF5">
    <property type="entry name" value="SGNH HYDROLASE-TYPE ESTERASE DOMAIN-CONTAINING PROTEIN"/>
    <property type="match status" value="1"/>
</dbReference>
<evidence type="ECO:0000313" key="3">
    <source>
        <dbReference type="Proteomes" id="UP000032726"/>
    </source>
</evidence>
<gene>
    <name evidence="2" type="ORF">VC82_415</name>
</gene>
<dbReference type="PATRIC" id="fig|516051.4.peg.430"/>
<dbReference type="Proteomes" id="UP000032726">
    <property type="component" value="Chromosome"/>
</dbReference>
<protein>
    <submittedName>
        <fullName evidence="2">G-D-S-L family lipolytic protein</fullName>
    </submittedName>
</protein>
<dbReference type="RefSeq" id="WP_045800902.1">
    <property type="nucleotide sequence ID" value="NZ_CP011071.1"/>
</dbReference>
<feature type="domain" description="SGNH hydrolase-type esterase" evidence="1">
    <location>
        <begin position="55"/>
        <end position="204"/>
    </location>
</feature>
<dbReference type="InterPro" id="IPR013830">
    <property type="entry name" value="SGNH_hydro"/>
</dbReference>
<dbReference type="STRING" id="516051.VC82_415"/>